<accession>A0ABV2WFU2</accession>
<reference evidence="1 2" key="1">
    <citation type="submission" date="2024-06" db="EMBL/GenBank/DDBJ databases">
        <title>The Natural Products Discovery Center: Release of the First 8490 Sequenced Strains for Exploring Actinobacteria Biosynthetic Diversity.</title>
        <authorList>
            <person name="Kalkreuter E."/>
            <person name="Kautsar S.A."/>
            <person name="Yang D."/>
            <person name="Bader C.D."/>
            <person name="Teijaro C.N."/>
            <person name="Fluegel L."/>
            <person name="Davis C.M."/>
            <person name="Simpson J.R."/>
            <person name="Lauterbach L."/>
            <person name="Steele A.D."/>
            <person name="Gui C."/>
            <person name="Meng S."/>
            <person name="Li G."/>
            <person name="Viehrig K."/>
            <person name="Ye F."/>
            <person name="Su P."/>
            <person name="Kiefer A.F."/>
            <person name="Nichols A."/>
            <person name="Cepeda A.J."/>
            <person name="Yan W."/>
            <person name="Fan B."/>
            <person name="Jiang Y."/>
            <person name="Adhikari A."/>
            <person name="Zheng C.-J."/>
            <person name="Schuster L."/>
            <person name="Cowan T.M."/>
            <person name="Smanski M.J."/>
            <person name="Chevrette M.G."/>
            <person name="De Carvalho L.P.S."/>
            <person name="Shen B."/>
        </authorList>
    </citation>
    <scope>NUCLEOTIDE SEQUENCE [LARGE SCALE GENOMIC DNA]</scope>
    <source>
        <strain evidence="1 2">NPDC006337</strain>
    </source>
</reference>
<comment type="caution">
    <text evidence="1">The sequence shown here is derived from an EMBL/GenBank/DDBJ whole genome shotgun (WGS) entry which is preliminary data.</text>
</comment>
<name>A0ABV2WFU2_9ACTN</name>
<gene>
    <name evidence="1" type="ORF">ABZ508_33215</name>
</gene>
<sequence>MTGVGRTADELNAEIRALWPAGAVQPLDRDRYERLLVEWAEAARAERGEQQLAA</sequence>
<organism evidence="1 2">
    <name type="scientific">Streptomyces lavendulocolor</name>
    <dbReference type="NCBI Taxonomy" id="67316"/>
    <lineage>
        <taxon>Bacteria</taxon>
        <taxon>Bacillati</taxon>
        <taxon>Actinomycetota</taxon>
        <taxon>Actinomycetes</taxon>
        <taxon>Kitasatosporales</taxon>
        <taxon>Streptomycetaceae</taxon>
        <taxon>Streptomyces</taxon>
    </lineage>
</organism>
<protein>
    <submittedName>
        <fullName evidence="1">Uncharacterized protein</fullName>
    </submittedName>
</protein>
<keyword evidence="2" id="KW-1185">Reference proteome</keyword>
<evidence type="ECO:0000313" key="2">
    <source>
        <dbReference type="Proteomes" id="UP001550378"/>
    </source>
</evidence>
<dbReference type="EMBL" id="JBEXZR010000052">
    <property type="protein sequence ID" value="MEU0712219.1"/>
    <property type="molecule type" value="Genomic_DNA"/>
</dbReference>
<evidence type="ECO:0000313" key="1">
    <source>
        <dbReference type="EMBL" id="MEU0712219.1"/>
    </source>
</evidence>
<dbReference type="RefSeq" id="WP_359656852.1">
    <property type="nucleotide sequence ID" value="NZ_JBEXZM010000012.1"/>
</dbReference>
<proteinExistence type="predicted"/>
<dbReference type="Proteomes" id="UP001550378">
    <property type="component" value="Unassembled WGS sequence"/>
</dbReference>